<keyword evidence="5" id="KW-1185">Reference proteome</keyword>
<protein>
    <submittedName>
        <fullName evidence="4">TadE/TadG family type IV pilus assembly protein</fullName>
    </submittedName>
</protein>
<dbReference type="EMBL" id="JBIACK010000004">
    <property type="protein sequence ID" value="MFE8700946.1"/>
    <property type="molecule type" value="Genomic_DNA"/>
</dbReference>
<evidence type="ECO:0000313" key="5">
    <source>
        <dbReference type="Proteomes" id="UP001601059"/>
    </source>
</evidence>
<reference evidence="4 5" key="1">
    <citation type="submission" date="2024-08" db="EMBL/GenBank/DDBJ databases">
        <title>Two novel Cytobacillus novel species.</title>
        <authorList>
            <person name="Liu G."/>
        </authorList>
    </citation>
    <scope>NUCLEOTIDE SEQUENCE [LARGE SCALE GENOMIC DNA]</scope>
    <source>
        <strain evidence="4 5">FJAT-54145</strain>
    </source>
</reference>
<name>A0ABW6KDF2_9BACI</name>
<dbReference type="Pfam" id="PF07811">
    <property type="entry name" value="TadE"/>
    <property type="match status" value="1"/>
</dbReference>
<dbReference type="InterPro" id="IPR012495">
    <property type="entry name" value="TadE-like_dom"/>
</dbReference>
<proteinExistence type="predicted"/>
<comment type="caution">
    <text evidence="4">The sequence shown here is derived from an EMBL/GenBank/DDBJ whole genome shotgun (WGS) entry which is preliminary data.</text>
</comment>
<dbReference type="EMBL" id="JBIACK010000004">
    <property type="protein sequence ID" value="MFE8701285.1"/>
    <property type="molecule type" value="Genomic_DNA"/>
</dbReference>
<feature type="transmembrane region" description="Helical" evidence="1">
    <location>
        <begin position="21"/>
        <end position="44"/>
    </location>
</feature>
<keyword evidence="1" id="KW-0812">Transmembrane</keyword>
<sequence length="145" mass="16091">MKLIQHLWKKSRKETAQVMAEFALILPIIAIILAMMFSGGQLLMANLAMQQAAYEGARVGVTMPDATQADTKAKEAATKFVENMPFVDVTQVQVTTYAPSWAKKQPLEVTTKYDVKLIFPIPNGVLTPKTNHTVERKIKMAIENG</sequence>
<feature type="domain" description="TadE-like" evidence="2">
    <location>
        <begin position="17"/>
        <end position="58"/>
    </location>
</feature>
<organism evidence="4 5">
    <name type="scientific">Cytobacillus spartinae</name>
    <dbReference type="NCBI Taxonomy" id="3299023"/>
    <lineage>
        <taxon>Bacteria</taxon>
        <taxon>Bacillati</taxon>
        <taxon>Bacillota</taxon>
        <taxon>Bacilli</taxon>
        <taxon>Bacillales</taxon>
        <taxon>Bacillaceae</taxon>
        <taxon>Cytobacillus</taxon>
    </lineage>
</organism>
<evidence type="ECO:0000313" key="4">
    <source>
        <dbReference type="EMBL" id="MFE8701285.1"/>
    </source>
</evidence>
<evidence type="ECO:0000256" key="1">
    <source>
        <dbReference type="SAM" id="Phobius"/>
    </source>
</evidence>
<dbReference type="Proteomes" id="UP001601059">
    <property type="component" value="Unassembled WGS sequence"/>
</dbReference>
<accession>A0ABW6KDF2</accession>
<evidence type="ECO:0000259" key="2">
    <source>
        <dbReference type="Pfam" id="PF07811"/>
    </source>
</evidence>
<keyword evidence="1" id="KW-0472">Membrane</keyword>
<keyword evidence="1" id="KW-1133">Transmembrane helix</keyword>
<evidence type="ECO:0000313" key="3">
    <source>
        <dbReference type="EMBL" id="MFE8700946.1"/>
    </source>
</evidence>
<gene>
    <name evidence="3" type="ORF">ACFYKX_09990</name>
    <name evidence="4" type="ORF">ACFYKX_11825</name>
</gene>
<dbReference type="RefSeq" id="WP_389361190.1">
    <property type="nucleotide sequence ID" value="NZ_JBIACK010000004.1"/>
</dbReference>